<feature type="region of interest" description="Disordered" evidence="8">
    <location>
        <begin position="230"/>
        <end position="260"/>
    </location>
</feature>
<comment type="similarity">
    <text evidence="2">Belongs to the GerABKC lipoprotein family.</text>
</comment>
<comment type="caution">
    <text evidence="11">The sequence shown here is derived from an EMBL/GenBank/DDBJ whole genome shotgun (WGS) entry which is preliminary data.</text>
</comment>
<protein>
    <submittedName>
        <fullName evidence="11">Ger(X)C family spore germination protein</fullName>
    </submittedName>
</protein>
<evidence type="ECO:0000256" key="4">
    <source>
        <dbReference type="ARBA" id="ARBA00022729"/>
    </source>
</evidence>
<dbReference type="GO" id="GO:0016020">
    <property type="term" value="C:membrane"/>
    <property type="evidence" value="ECO:0007669"/>
    <property type="project" value="UniProtKB-SubCell"/>
</dbReference>
<dbReference type="PANTHER" id="PTHR35789:SF1">
    <property type="entry name" value="SPORE GERMINATION PROTEIN B3"/>
    <property type="match status" value="1"/>
</dbReference>
<dbReference type="NCBIfam" id="TIGR02887">
    <property type="entry name" value="spore_ger_x_C"/>
    <property type="match status" value="1"/>
</dbReference>
<evidence type="ECO:0000256" key="1">
    <source>
        <dbReference type="ARBA" id="ARBA00004635"/>
    </source>
</evidence>
<name>A0A6I3SP46_HELMO</name>
<dbReference type="Gene3D" id="3.30.300.210">
    <property type="entry name" value="Nutrient germinant receptor protein C, domain 3"/>
    <property type="match status" value="1"/>
</dbReference>
<evidence type="ECO:0000313" key="12">
    <source>
        <dbReference type="Proteomes" id="UP000430670"/>
    </source>
</evidence>
<dbReference type="InterPro" id="IPR046953">
    <property type="entry name" value="Spore_GerAC-like_C"/>
</dbReference>
<proteinExistence type="inferred from homology"/>
<gene>
    <name evidence="11" type="ORF">GJ688_17865</name>
</gene>
<evidence type="ECO:0000259" key="10">
    <source>
        <dbReference type="Pfam" id="PF25198"/>
    </source>
</evidence>
<evidence type="ECO:0000256" key="8">
    <source>
        <dbReference type="SAM" id="MobiDB-lite"/>
    </source>
</evidence>
<dbReference type="InterPro" id="IPR038501">
    <property type="entry name" value="Spore_GerAC_C_sf"/>
</dbReference>
<feature type="domain" description="Spore germination GerAC-like C-terminal" evidence="9">
    <location>
        <begin position="267"/>
        <end position="431"/>
    </location>
</feature>
<dbReference type="InterPro" id="IPR057336">
    <property type="entry name" value="GerAC_N"/>
</dbReference>
<evidence type="ECO:0000256" key="2">
    <source>
        <dbReference type="ARBA" id="ARBA00007886"/>
    </source>
</evidence>
<feature type="compositionally biased region" description="Polar residues" evidence="8">
    <location>
        <begin position="251"/>
        <end position="260"/>
    </location>
</feature>
<sequence>MDLGYSLLSQFGGIEMRKVSCLLISVLLLLVMSGCSSERELERTAFVLTMGIDKGEDGNLDVVFRVAIPRSMDIRAGGETTTLQETTKPITITARSISEAISLASTNVERKLDFRHLRIVLFGEELAREGLVFHQIDTLERNPEFRRTTYMLLTEGPAREIFLSTRPVLERSVSRYVDGIMQNMREQGYSRPITLHEFVSEIETYHVDPVLPMLKNNPMVLTEKSDSKIKPMPEAEYKQREAGKTEPGGKTTESLTRSGGNPSEFIGIGIFHQGKLMDKWSGWEANAYNLLRDTYHRAIWTFDDPIGKYTYAVELSKSRSPEVNIHWQDETPQISVDLYLDGDLLSLQSLEPYVNPDGLATIENNAATIIEKEVLQVIAKAQGMKIDPFFLSRYVRMHMTYIQDLQALNWREEFSRAQVNVHVNVKIRRPGLRIQPAKEFEYIGGQ</sequence>
<dbReference type="OrthoDB" id="9816067at2"/>
<evidence type="ECO:0000256" key="3">
    <source>
        <dbReference type="ARBA" id="ARBA00022544"/>
    </source>
</evidence>
<feature type="domain" description="Spore germination protein N-terminal" evidence="10">
    <location>
        <begin position="38"/>
        <end position="215"/>
    </location>
</feature>
<evidence type="ECO:0000256" key="5">
    <source>
        <dbReference type="ARBA" id="ARBA00023136"/>
    </source>
</evidence>
<evidence type="ECO:0000313" key="11">
    <source>
        <dbReference type="EMBL" id="MTV50801.1"/>
    </source>
</evidence>
<evidence type="ECO:0000256" key="6">
    <source>
        <dbReference type="ARBA" id="ARBA00023139"/>
    </source>
</evidence>
<keyword evidence="3" id="KW-0309">Germination</keyword>
<dbReference type="Pfam" id="PF25198">
    <property type="entry name" value="Spore_GerAC_N"/>
    <property type="match status" value="1"/>
</dbReference>
<keyword evidence="4" id="KW-0732">Signal</keyword>
<dbReference type="AlphaFoldDB" id="A0A6I3SP46"/>
<dbReference type="InterPro" id="IPR008844">
    <property type="entry name" value="Spore_GerAC-like"/>
</dbReference>
<evidence type="ECO:0000256" key="7">
    <source>
        <dbReference type="ARBA" id="ARBA00023288"/>
    </source>
</evidence>
<dbReference type="EMBL" id="WNKU01000036">
    <property type="protein sequence ID" value="MTV50801.1"/>
    <property type="molecule type" value="Genomic_DNA"/>
</dbReference>
<dbReference type="GO" id="GO:0009847">
    <property type="term" value="P:spore germination"/>
    <property type="evidence" value="ECO:0007669"/>
    <property type="project" value="InterPro"/>
</dbReference>
<dbReference type="Pfam" id="PF05504">
    <property type="entry name" value="Spore_GerAC"/>
    <property type="match status" value="1"/>
</dbReference>
<reference evidence="11 12" key="1">
    <citation type="submission" date="2019-11" db="EMBL/GenBank/DDBJ databases">
        <title>Whole-genome sequence of a the green, strictly anaerobic photosynthetic bacterium Heliobacillus mobilis DSM 6151.</title>
        <authorList>
            <person name="Kyndt J.A."/>
            <person name="Meyer T.E."/>
        </authorList>
    </citation>
    <scope>NUCLEOTIDE SEQUENCE [LARGE SCALE GENOMIC DNA]</scope>
    <source>
        <strain evidence="11 12">DSM 6151</strain>
    </source>
</reference>
<organism evidence="11 12">
    <name type="scientific">Heliobacterium mobile</name>
    <name type="common">Heliobacillus mobilis</name>
    <dbReference type="NCBI Taxonomy" id="28064"/>
    <lineage>
        <taxon>Bacteria</taxon>
        <taxon>Bacillati</taxon>
        <taxon>Bacillota</taxon>
        <taxon>Clostridia</taxon>
        <taxon>Eubacteriales</taxon>
        <taxon>Heliobacteriaceae</taxon>
        <taxon>Heliobacterium</taxon>
    </lineage>
</organism>
<comment type="subcellular location">
    <subcellularLocation>
        <location evidence="1">Membrane</location>
        <topology evidence="1">Lipid-anchor</topology>
    </subcellularLocation>
</comment>
<feature type="compositionally biased region" description="Basic and acidic residues" evidence="8">
    <location>
        <begin position="230"/>
        <end position="244"/>
    </location>
</feature>
<keyword evidence="12" id="KW-1185">Reference proteome</keyword>
<accession>A0A6I3SP46</accession>
<keyword evidence="5" id="KW-0472">Membrane</keyword>
<keyword evidence="7" id="KW-0449">Lipoprotein</keyword>
<dbReference type="Proteomes" id="UP000430670">
    <property type="component" value="Unassembled WGS sequence"/>
</dbReference>
<keyword evidence="6" id="KW-0564">Palmitate</keyword>
<dbReference type="PANTHER" id="PTHR35789">
    <property type="entry name" value="SPORE GERMINATION PROTEIN B3"/>
    <property type="match status" value="1"/>
</dbReference>
<evidence type="ECO:0000259" key="9">
    <source>
        <dbReference type="Pfam" id="PF05504"/>
    </source>
</evidence>